<dbReference type="InterPro" id="IPR017896">
    <property type="entry name" value="4Fe4S_Fe-S-bd"/>
</dbReference>
<dbReference type="EC" id="1.8.99.5" evidence="5"/>
<reference evidence="5 6" key="1">
    <citation type="submission" date="2023-07" db="EMBL/GenBank/DDBJ databases">
        <title>The novel representative of Negativicutes class, Anaeroselena agilis gen. nov. sp. nov.</title>
        <authorList>
            <person name="Prokofeva M.I."/>
            <person name="Elcheninov A.G."/>
            <person name="Klyukina A."/>
            <person name="Kublanov I.V."/>
            <person name="Frolov E.N."/>
            <person name="Podosokorskaya O.A."/>
        </authorList>
    </citation>
    <scope>NUCLEOTIDE SEQUENCE [LARGE SCALE GENOMIC DNA]</scope>
    <source>
        <strain evidence="5 6">4137-cl</strain>
    </source>
</reference>
<organism evidence="5 6">
    <name type="scientific">Anaeroselena agilis</name>
    <dbReference type="NCBI Taxonomy" id="3063788"/>
    <lineage>
        <taxon>Bacteria</taxon>
        <taxon>Bacillati</taxon>
        <taxon>Bacillota</taxon>
        <taxon>Negativicutes</taxon>
        <taxon>Acetonemataceae</taxon>
        <taxon>Anaeroselena</taxon>
    </lineage>
</organism>
<feature type="domain" description="4Fe-4S ferredoxin-type" evidence="4">
    <location>
        <begin position="267"/>
        <end position="295"/>
    </location>
</feature>
<comment type="caution">
    <text evidence="5">The sequence shown here is derived from an EMBL/GenBank/DDBJ whole genome shotgun (WGS) entry which is preliminary data.</text>
</comment>
<evidence type="ECO:0000256" key="1">
    <source>
        <dbReference type="ARBA" id="ARBA00022723"/>
    </source>
</evidence>
<dbReference type="Gene3D" id="3.30.70.20">
    <property type="match status" value="1"/>
</dbReference>
<keyword evidence="3" id="KW-0411">Iron-sulfur</keyword>
<evidence type="ECO:0000256" key="3">
    <source>
        <dbReference type="ARBA" id="ARBA00023014"/>
    </source>
</evidence>
<dbReference type="Gene3D" id="6.10.140.1420">
    <property type="match status" value="1"/>
</dbReference>
<dbReference type="SUPFAM" id="SSF54862">
    <property type="entry name" value="4Fe-4S ferredoxins"/>
    <property type="match status" value="1"/>
</dbReference>
<evidence type="ECO:0000313" key="6">
    <source>
        <dbReference type="Proteomes" id="UP001254848"/>
    </source>
</evidence>
<dbReference type="InterPro" id="IPR006067">
    <property type="entry name" value="NO2/SO3_Rdtase_4Fe4S_dom"/>
</dbReference>
<dbReference type="Proteomes" id="UP001254848">
    <property type="component" value="Unassembled WGS sequence"/>
</dbReference>
<dbReference type="Pfam" id="PF01077">
    <property type="entry name" value="NIR_SIR"/>
    <property type="match status" value="1"/>
</dbReference>
<dbReference type="GO" id="GO:0016491">
    <property type="term" value="F:oxidoreductase activity"/>
    <property type="evidence" value="ECO:0007669"/>
    <property type="project" value="UniProtKB-KW"/>
</dbReference>
<dbReference type="EMBL" id="JAUOZS010000001">
    <property type="protein sequence ID" value="MDT8901792.1"/>
    <property type="molecule type" value="Genomic_DNA"/>
</dbReference>
<name>A0ABU3NYB6_9FIRM</name>
<dbReference type="RefSeq" id="WP_413780294.1">
    <property type="nucleotide sequence ID" value="NZ_JAUOZS010000001.1"/>
</dbReference>
<accession>A0ABU3NYB6</accession>
<dbReference type="PROSITE" id="PS51379">
    <property type="entry name" value="4FE4S_FER_2"/>
    <property type="match status" value="1"/>
</dbReference>
<dbReference type="SUPFAM" id="SSF55124">
    <property type="entry name" value="Nitrite/Sulfite reductase N-terminal domain-like"/>
    <property type="match status" value="1"/>
</dbReference>
<evidence type="ECO:0000259" key="4">
    <source>
        <dbReference type="PROSITE" id="PS51379"/>
    </source>
</evidence>
<evidence type="ECO:0000256" key="2">
    <source>
        <dbReference type="ARBA" id="ARBA00023004"/>
    </source>
</evidence>
<proteinExistence type="predicted"/>
<evidence type="ECO:0000313" key="5">
    <source>
        <dbReference type="EMBL" id="MDT8901792.1"/>
    </source>
</evidence>
<dbReference type="SUPFAM" id="SSF56014">
    <property type="entry name" value="Nitrite and sulphite reductase 4Fe-4S domain-like"/>
    <property type="match status" value="1"/>
</dbReference>
<gene>
    <name evidence="5" type="primary">dsrA</name>
    <name evidence="5" type="ORF">Q4T40_11095</name>
</gene>
<keyword evidence="2" id="KW-0408">Iron</keyword>
<protein>
    <submittedName>
        <fullName evidence="5">Dissimilatory-type sulfite reductase subunit alpha</fullName>
        <ecNumber evidence="5">1.8.99.5</ecNumber>
    </submittedName>
</protein>
<dbReference type="InterPro" id="IPR045854">
    <property type="entry name" value="NO2/SO3_Rdtase_4Fe4S_sf"/>
</dbReference>
<dbReference type="InterPro" id="IPR005117">
    <property type="entry name" value="NiRdtase/SiRdtase_haem-b_fer"/>
</dbReference>
<keyword evidence="6" id="KW-1185">Reference proteome</keyword>
<dbReference type="InterPro" id="IPR036136">
    <property type="entry name" value="Nit/Sulf_reduc_fer-like_dom_sf"/>
</dbReference>
<dbReference type="NCBIfam" id="TIGR02064">
    <property type="entry name" value="dsrA"/>
    <property type="match status" value="1"/>
</dbReference>
<dbReference type="Pfam" id="PF03460">
    <property type="entry name" value="NIR_SIR_ferr"/>
    <property type="match status" value="1"/>
</dbReference>
<dbReference type="InterPro" id="IPR011806">
    <property type="entry name" value="DsrA"/>
</dbReference>
<dbReference type="Gene3D" id="3.30.70.2500">
    <property type="match status" value="1"/>
</dbReference>
<dbReference type="Gene3D" id="3.30.413.10">
    <property type="entry name" value="Sulfite Reductase Hemoprotein, domain 1"/>
    <property type="match status" value="1"/>
</dbReference>
<keyword evidence="5" id="KW-0560">Oxidoreductase</keyword>
<keyword evidence="1" id="KW-0479">Metal-binding</keyword>
<sequence>MAQSKTPMLDDLEKGAWPSFITEMKKAAAKKANSQDLLDQLELSYKDKTGYWKHGGIVGVKGYGGGVIGRYSAKPEEFPNVKEFHTVRVNMVPGFFYTTKALRSLCETWDKFGSGLTNMHGSTGDIILLGTTTENLQPCFDELSEKGWDLGGSGGGLRTPSGCVGMARCEFACIDSMDFIQEVTRHFQNEIHRPAWPYKFKIKCSACANDCAAATARSDFAVIGTWRDSLKIDQDAVREYVKGGFDIQQLVVGKCPTKALEFDSAKQELKFDAENCVRCMNCIDMMPKAVKTGKDRGAAILIGGKAPVVKSAFIGWVLVPFMKVDAPYTEIFDLVSRITEYFDEHAKPRERIGELIYRIGMGNFLKGIGLTPQPQMVSAPRANPYIFWQEEEVVKHG</sequence>